<dbReference type="Proteomes" id="UP001482620">
    <property type="component" value="Unassembled WGS sequence"/>
</dbReference>
<evidence type="ECO:0000313" key="3">
    <source>
        <dbReference type="Proteomes" id="UP001482620"/>
    </source>
</evidence>
<keyword evidence="3" id="KW-1185">Reference proteome</keyword>
<evidence type="ECO:0000313" key="2">
    <source>
        <dbReference type="EMBL" id="MEQ2230440.1"/>
    </source>
</evidence>
<feature type="signal peptide" evidence="1">
    <location>
        <begin position="1"/>
        <end position="26"/>
    </location>
</feature>
<proteinExistence type="predicted"/>
<protein>
    <recommendedName>
        <fullName evidence="4">Secreted protein</fullName>
    </recommendedName>
</protein>
<accession>A0ABV0TC28</accession>
<gene>
    <name evidence="2" type="ORF">ILYODFUR_029322</name>
</gene>
<comment type="caution">
    <text evidence="2">The sequence shown here is derived from an EMBL/GenBank/DDBJ whole genome shotgun (WGS) entry which is preliminary data.</text>
</comment>
<organism evidence="2 3">
    <name type="scientific">Ilyodon furcidens</name>
    <name type="common">goldbreast splitfin</name>
    <dbReference type="NCBI Taxonomy" id="33524"/>
    <lineage>
        <taxon>Eukaryota</taxon>
        <taxon>Metazoa</taxon>
        <taxon>Chordata</taxon>
        <taxon>Craniata</taxon>
        <taxon>Vertebrata</taxon>
        <taxon>Euteleostomi</taxon>
        <taxon>Actinopterygii</taxon>
        <taxon>Neopterygii</taxon>
        <taxon>Teleostei</taxon>
        <taxon>Neoteleostei</taxon>
        <taxon>Acanthomorphata</taxon>
        <taxon>Ovalentaria</taxon>
        <taxon>Atherinomorphae</taxon>
        <taxon>Cyprinodontiformes</taxon>
        <taxon>Goodeidae</taxon>
        <taxon>Ilyodon</taxon>
    </lineage>
</organism>
<keyword evidence="1" id="KW-0732">Signal</keyword>
<name>A0ABV0TC28_9TELE</name>
<evidence type="ECO:0008006" key="4">
    <source>
        <dbReference type="Google" id="ProtNLM"/>
    </source>
</evidence>
<feature type="chain" id="PRO_5046042534" description="Secreted protein" evidence="1">
    <location>
        <begin position="27"/>
        <end position="84"/>
    </location>
</feature>
<sequence length="84" mass="9122">MHLLKGLLACFLLLACLLWLNEKAVGRQPGPGFYCGPYATALPSRLQEDGPESNSSERLFCMEFVCTPRASVGSFQGCTLPLAQ</sequence>
<reference evidence="2 3" key="1">
    <citation type="submission" date="2021-06" db="EMBL/GenBank/DDBJ databases">
        <authorList>
            <person name="Palmer J.M."/>
        </authorList>
    </citation>
    <scope>NUCLEOTIDE SEQUENCE [LARGE SCALE GENOMIC DNA]</scope>
    <source>
        <strain evidence="3">if_2019</strain>
        <tissue evidence="2">Muscle</tissue>
    </source>
</reference>
<evidence type="ECO:0000256" key="1">
    <source>
        <dbReference type="SAM" id="SignalP"/>
    </source>
</evidence>
<dbReference type="EMBL" id="JAHRIQ010027322">
    <property type="protein sequence ID" value="MEQ2230440.1"/>
    <property type="molecule type" value="Genomic_DNA"/>
</dbReference>
<dbReference type="PROSITE" id="PS51257">
    <property type="entry name" value="PROKAR_LIPOPROTEIN"/>
    <property type="match status" value="1"/>
</dbReference>